<dbReference type="RefSeq" id="WP_408573747.1">
    <property type="nucleotide sequence ID" value="NZ_JBBEST010000020.1"/>
</dbReference>
<dbReference type="Proteomes" id="UP001629523">
    <property type="component" value="Unassembled WGS sequence"/>
</dbReference>
<dbReference type="EMBL" id="JBBEST010000020">
    <property type="protein sequence ID" value="MFM1348934.1"/>
    <property type="molecule type" value="Genomic_DNA"/>
</dbReference>
<organism evidence="1 2">
    <name type="scientific">Yersinia proxima</name>
    <dbReference type="NCBI Taxonomy" id="2890316"/>
    <lineage>
        <taxon>Bacteria</taxon>
        <taxon>Pseudomonadati</taxon>
        <taxon>Pseudomonadota</taxon>
        <taxon>Gammaproteobacteria</taxon>
        <taxon>Enterobacterales</taxon>
        <taxon>Yersiniaceae</taxon>
        <taxon>Yersinia</taxon>
    </lineage>
</organism>
<proteinExistence type="predicted"/>
<evidence type="ECO:0008006" key="3">
    <source>
        <dbReference type="Google" id="ProtNLM"/>
    </source>
</evidence>
<accession>A0ABW9F3Z1</accession>
<evidence type="ECO:0000313" key="1">
    <source>
        <dbReference type="EMBL" id="MFM1348934.1"/>
    </source>
</evidence>
<name>A0ABW9F3Z1_9GAMM</name>
<protein>
    <recommendedName>
        <fullName evidence="3">Lipoprotein</fullName>
    </recommendedName>
</protein>
<evidence type="ECO:0000313" key="2">
    <source>
        <dbReference type="Proteomes" id="UP001629523"/>
    </source>
</evidence>
<gene>
    <name evidence="1" type="ORF">WFP14_20585</name>
</gene>
<dbReference type="PROSITE" id="PS51257">
    <property type="entry name" value="PROKAR_LIPOPROTEIN"/>
    <property type="match status" value="1"/>
</dbReference>
<keyword evidence="2" id="KW-1185">Reference proteome</keyword>
<sequence length="137" mass="15538">MFLRTIPLLPVLFLAACSSSTVKHIETQKKNSAAVRYDQSNSRIVPVNSVVSSNNACVDHFNFLRQAGDDKYSKYSRNYIQISDGYRFLSTNKNIMDSDAKRVYTQTLDMKLNTLCSEVNYAGYQLIQQKISALSHI</sequence>
<comment type="caution">
    <text evidence="1">The sequence shown here is derived from an EMBL/GenBank/DDBJ whole genome shotgun (WGS) entry which is preliminary data.</text>
</comment>
<reference evidence="1 2" key="1">
    <citation type="journal article" date="2024" name="Infect. Genet. Evol.">
        <title>Characteristics and comparative genome analysis of Yersinia enterocolitica and related species associated with human infections in Switzerland 2019-2023.</title>
        <authorList>
            <person name="Stevens M.J.A."/>
            <person name="Horlbog J.A."/>
            <person name="Diethelm A."/>
            <person name="Stephan R."/>
            <person name="Nuesch-Inderbinen M."/>
        </authorList>
    </citation>
    <scope>NUCLEOTIDE SEQUENCE [LARGE SCALE GENOMIC DNA]</scope>
    <source>
        <strain evidence="1 2">N20-0302</strain>
    </source>
</reference>